<dbReference type="GO" id="GO:0008033">
    <property type="term" value="P:tRNA processing"/>
    <property type="evidence" value="ECO:0007669"/>
    <property type="project" value="UniProtKB-KW"/>
</dbReference>
<dbReference type="Gene3D" id="1.10.510.10">
    <property type="entry name" value="Transferase(Phosphotransferase) domain 1"/>
    <property type="match status" value="1"/>
</dbReference>
<reference evidence="13 14" key="1">
    <citation type="submission" date="2019-10" db="EMBL/GenBank/DDBJ databases">
        <title>Genome Sequences from Six Type Strain Members of the Archaeal Family Sulfolobaceae: Acidianus ambivalens, Acidianus infernus, Metallosphaera prunae, Stygiolobus azoricus, Sulfolobus metallicus, and Sulfurisphaera ohwakuensis.</title>
        <authorList>
            <person name="Counts J.A."/>
            <person name="Kelly R.M."/>
        </authorList>
    </citation>
    <scope>NUCLEOTIDE SEQUENCE [LARGE SCALE GENOMIC DNA]</scope>
    <source>
        <strain evidence="13 14">FC6</strain>
    </source>
</reference>
<accession>A0A650CMB3</accession>
<keyword evidence="5" id="KW-0819">tRNA processing</keyword>
<evidence type="ECO:0000256" key="7">
    <source>
        <dbReference type="ARBA" id="ARBA00022777"/>
    </source>
</evidence>
<dbReference type="Gene3D" id="3.30.200.20">
    <property type="entry name" value="Phosphorylase Kinase, domain 1"/>
    <property type="match status" value="1"/>
</dbReference>
<dbReference type="InterPro" id="IPR000719">
    <property type="entry name" value="Prot_kinase_dom"/>
</dbReference>
<evidence type="ECO:0000259" key="12">
    <source>
        <dbReference type="PROSITE" id="PS50011"/>
    </source>
</evidence>
<keyword evidence="8" id="KW-0067">ATP-binding</keyword>
<protein>
    <recommendedName>
        <fullName evidence="2">non-specific serine/threonine protein kinase</fullName>
        <ecNumber evidence="2">2.7.11.1</ecNumber>
    </recommendedName>
</protein>
<dbReference type="OrthoDB" id="31344at2157"/>
<gene>
    <name evidence="13" type="ORF">D1868_02605</name>
</gene>
<comment type="similarity">
    <text evidence="1">Belongs to the protein kinase superfamily. BUD32 family.</text>
</comment>
<organism evidence="13 14">
    <name type="scientific">Stygiolobus azoricus</name>
    <dbReference type="NCBI Taxonomy" id="41675"/>
    <lineage>
        <taxon>Archaea</taxon>
        <taxon>Thermoproteota</taxon>
        <taxon>Thermoprotei</taxon>
        <taxon>Sulfolobales</taxon>
        <taxon>Sulfolobaceae</taxon>
        <taxon>Stygiolobus</taxon>
    </lineage>
</organism>
<dbReference type="Proteomes" id="UP000423396">
    <property type="component" value="Chromosome"/>
</dbReference>
<evidence type="ECO:0000313" key="14">
    <source>
        <dbReference type="Proteomes" id="UP000423396"/>
    </source>
</evidence>
<evidence type="ECO:0000313" key="13">
    <source>
        <dbReference type="EMBL" id="QGR18986.1"/>
    </source>
</evidence>
<dbReference type="InterPro" id="IPR022495">
    <property type="entry name" value="Bud32"/>
</dbReference>
<comment type="subunit">
    <text evidence="11">Component of the KEOPS complex that consists of Kae1, Bud32, Cgi121 and Pcc1; the whole complex dimerizes.</text>
</comment>
<dbReference type="PANTHER" id="PTHR12209">
    <property type="entry name" value="NON-SPECIFIC SERINE/THREONINE PROTEIN KINASE"/>
    <property type="match status" value="1"/>
</dbReference>
<dbReference type="SUPFAM" id="SSF56112">
    <property type="entry name" value="Protein kinase-like (PK-like)"/>
    <property type="match status" value="1"/>
</dbReference>
<name>A0A650CMB3_9CREN</name>
<dbReference type="Pfam" id="PF00069">
    <property type="entry name" value="Pkinase"/>
    <property type="match status" value="1"/>
</dbReference>
<keyword evidence="7 13" id="KW-0418">Kinase</keyword>
<dbReference type="RefSeq" id="WP_156005243.1">
    <property type="nucleotide sequence ID" value="NZ_CP045483.1"/>
</dbReference>
<comment type="catalytic activity">
    <reaction evidence="9">
        <text>L-threonyl-[protein] + ATP = O-phospho-L-threonyl-[protein] + ADP + H(+)</text>
        <dbReference type="Rhea" id="RHEA:46608"/>
        <dbReference type="Rhea" id="RHEA-COMP:11060"/>
        <dbReference type="Rhea" id="RHEA-COMP:11605"/>
        <dbReference type="ChEBI" id="CHEBI:15378"/>
        <dbReference type="ChEBI" id="CHEBI:30013"/>
        <dbReference type="ChEBI" id="CHEBI:30616"/>
        <dbReference type="ChEBI" id="CHEBI:61977"/>
        <dbReference type="ChEBI" id="CHEBI:456216"/>
        <dbReference type="EC" id="2.7.11.1"/>
    </reaction>
</comment>
<proteinExistence type="inferred from homology"/>
<dbReference type="GO" id="GO:0004674">
    <property type="term" value="F:protein serine/threonine kinase activity"/>
    <property type="evidence" value="ECO:0007669"/>
    <property type="project" value="UniProtKB-KW"/>
</dbReference>
<evidence type="ECO:0000256" key="1">
    <source>
        <dbReference type="ARBA" id="ARBA00010630"/>
    </source>
</evidence>
<dbReference type="GO" id="GO:0005524">
    <property type="term" value="F:ATP binding"/>
    <property type="evidence" value="ECO:0007669"/>
    <property type="project" value="UniProtKB-KW"/>
</dbReference>
<evidence type="ECO:0000256" key="3">
    <source>
        <dbReference type="ARBA" id="ARBA00022527"/>
    </source>
</evidence>
<dbReference type="InterPro" id="IPR011009">
    <property type="entry name" value="Kinase-like_dom_sf"/>
</dbReference>
<comment type="catalytic activity">
    <reaction evidence="10">
        <text>L-seryl-[protein] + ATP = O-phospho-L-seryl-[protein] + ADP + H(+)</text>
        <dbReference type="Rhea" id="RHEA:17989"/>
        <dbReference type="Rhea" id="RHEA-COMP:9863"/>
        <dbReference type="Rhea" id="RHEA-COMP:11604"/>
        <dbReference type="ChEBI" id="CHEBI:15378"/>
        <dbReference type="ChEBI" id="CHEBI:29999"/>
        <dbReference type="ChEBI" id="CHEBI:30616"/>
        <dbReference type="ChEBI" id="CHEBI:83421"/>
        <dbReference type="ChEBI" id="CHEBI:456216"/>
        <dbReference type="EC" id="2.7.11.1"/>
    </reaction>
</comment>
<keyword evidence="4" id="KW-0808">Transferase</keyword>
<keyword evidence="6" id="KW-0547">Nucleotide-binding</keyword>
<dbReference type="NCBIfam" id="TIGR03724">
    <property type="entry name" value="arch_bud32"/>
    <property type="match status" value="1"/>
</dbReference>
<dbReference type="AlphaFoldDB" id="A0A650CMB3"/>
<evidence type="ECO:0000256" key="11">
    <source>
        <dbReference type="ARBA" id="ARBA00065170"/>
    </source>
</evidence>
<dbReference type="GO" id="GO:0000408">
    <property type="term" value="C:EKC/KEOPS complex"/>
    <property type="evidence" value="ECO:0007669"/>
    <property type="project" value="UniProtKB-ARBA"/>
</dbReference>
<evidence type="ECO:0000256" key="2">
    <source>
        <dbReference type="ARBA" id="ARBA00012513"/>
    </source>
</evidence>
<sequence>MEGLKEIKRGAEAVIYEGYFAGIHSIFKKRIRKKYRNPELDYEINSNRTKLEARLIYTSLINGVNVPALLLVDPTEFLIVMEYIEGVTVKDYLLSYSGSEENLKPVGKQMGEILGKLHKLGIAHGDPTTNNMILTNENEMFVIDFGLAKKAEEDEDLAIDVHVFLRSLESTHNKYQKVLFEGFLEGYKEFVDANKILEKVKEIRMRGRYVEERRKGSK</sequence>
<dbReference type="PANTHER" id="PTHR12209:SF0">
    <property type="entry name" value="EKC_KEOPS COMPLEX SUBUNIT TP53RK"/>
    <property type="match status" value="1"/>
</dbReference>
<dbReference type="GeneID" id="42797928"/>
<dbReference type="NCBIfam" id="NF011463">
    <property type="entry name" value="PRK14879.1-4"/>
    <property type="match status" value="1"/>
</dbReference>
<evidence type="ECO:0000256" key="5">
    <source>
        <dbReference type="ARBA" id="ARBA00022694"/>
    </source>
</evidence>
<dbReference type="KEGG" id="sazo:D1868_02605"/>
<evidence type="ECO:0000256" key="6">
    <source>
        <dbReference type="ARBA" id="ARBA00022741"/>
    </source>
</evidence>
<keyword evidence="14" id="KW-1185">Reference proteome</keyword>
<feature type="domain" description="Protein kinase" evidence="12">
    <location>
        <begin position="1"/>
        <end position="218"/>
    </location>
</feature>
<dbReference type="PROSITE" id="PS50011">
    <property type="entry name" value="PROTEIN_KINASE_DOM"/>
    <property type="match status" value="1"/>
</dbReference>
<dbReference type="GO" id="GO:0005829">
    <property type="term" value="C:cytosol"/>
    <property type="evidence" value="ECO:0007669"/>
    <property type="project" value="TreeGrafter"/>
</dbReference>
<dbReference type="EC" id="2.7.11.1" evidence="2"/>
<dbReference type="EMBL" id="CP045483">
    <property type="protein sequence ID" value="QGR18986.1"/>
    <property type="molecule type" value="Genomic_DNA"/>
</dbReference>
<evidence type="ECO:0000256" key="10">
    <source>
        <dbReference type="ARBA" id="ARBA00048679"/>
    </source>
</evidence>
<evidence type="ECO:0000256" key="8">
    <source>
        <dbReference type="ARBA" id="ARBA00022840"/>
    </source>
</evidence>
<dbReference type="FunFam" id="3.30.200.20:FF:000201">
    <property type="entry name" value="TP53-regulating kinase isoform X1"/>
    <property type="match status" value="1"/>
</dbReference>
<keyword evidence="3" id="KW-0723">Serine/threonine-protein kinase</keyword>
<evidence type="ECO:0000256" key="9">
    <source>
        <dbReference type="ARBA" id="ARBA00047899"/>
    </source>
</evidence>
<dbReference type="SMART" id="SM00220">
    <property type="entry name" value="S_TKc"/>
    <property type="match status" value="1"/>
</dbReference>
<evidence type="ECO:0000256" key="4">
    <source>
        <dbReference type="ARBA" id="ARBA00022679"/>
    </source>
</evidence>
<dbReference type="NCBIfam" id="NF011460">
    <property type="entry name" value="PRK14879.1-1"/>
    <property type="match status" value="1"/>
</dbReference>